<dbReference type="Proteomes" id="UP000006718">
    <property type="component" value="Chromosome 11"/>
</dbReference>
<dbReference type="AlphaFoldDB" id="A0A5F8AM52"/>
<reference evidence="1" key="2">
    <citation type="submission" date="2019-01" db="EMBL/GenBank/DDBJ databases">
        <authorList>
            <person name="Graves T."/>
            <person name="Eichler E.E."/>
            <person name="Wilson R.K."/>
        </authorList>
    </citation>
    <scope>NUCLEOTIDE SEQUENCE [LARGE SCALE GENOMIC DNA]</scope>
    <source>
        <strain evidence="1">17573</strain>
    </source>
</reference>
<dbReference type="Bgee" id="ENSMMUG00000061718">
    <property type="expression patterns" value="Expressed in fibroblast and 18 other cell types or tissues"/>
</dbReference>
<dbReference type="InParanoid" id="A0A5F8AM52"/>
<protein>
    <submittedName>
        <fullName evidence="1">Uncharacterized protein</fullName>
    </submittedName>
</protein>
<dbReference type="VEuPathDB" id="HostDB:ENSMMUG00000061718"/>
<dbReference type="PANTHER" id="PTHR48424:SF3">
    <property type="entry name" value="DYNEIN LIGHT CHAIN-RELATED"/>
    <property type="match status" value="1"/>
</dbReference>
<name>A0A5F8AM52_MACMU</name>
<keyword evidence="2" id="KW-1185">Reference proteome</keyword>
<reference evidence="2" key="1">
    <citation type="journal article" date="2007" name="Science">
        <title>Evolutionary and biomedical insights from the rhesus macaque genome.</title>
        <authorList>
            <person name="Gibbs R.A."/>
            <person name="Rogers J."/>
            <person name="Katze M.G."/>
            <person name="Bumgarner R."/>
            <person name="Weinstock G.M."/>
            <person name="Mardis E.R."/>
            <person name="Remington K.A."/>
            <person name="Strausberg R.L."/>
            <person name="Venter J.C."/>
            <person name="Wilson R.K."/>
            <person name="Batzer M.A."/>
            <person name="Bustamante C.D."/>
            <person name="Eichler E.E."/>
            <person name="Hahn M.W."/>
            <person name="Hardison R.C."/>
            <person name="Makova K.D."/>
            <person name="Miller W."/>
            <person name="Milosavljevic A."/>
            <person name="Palermo R.E."/>
            <person name="Siepel A."/>
            <person name="Sikela J.M."/>
            <person name="Attaway T."/>
            <person name="Bell S."/>
            <person name="Bernard K.E."/>
            <person name="Buhay C.J."/>
            <person name="Chandrabose M.N."/>
            <person name="Dao M."/>
            <person name="Davis C."/>
            <person name="Delehaunty K.D."/>
            <person name="Ding Y."/>
            <person name="Dinh H.H."/>
            <person name="Dugan-Rocha S."/>
            <person name="Fulton L.A."/>
            <person name="Gabisi R.A."/>
            <person name="Garner T.T."/>
            <person name="Godfrey J."/>
            <person name="Hawes A.C."/>
            <person name="Hernandez J."/>
            <person name="Hines S."/>
            <person name="Holder M."/>
            <person name="Hume J."/>
            <person name="Jhangiani S.N."/>
            <person name="Joshi V."/>
            <person name="Khan Z.M."/>
            <person name="Kirkness E.F."/>
            <person name="Cree A."/>
            <person name="Fowler R.G."/>
            <person name="Lee S."/>
            <person name="Lewis L.R."/>
            <person name="Li Z."/>
            <person name="Liu Y.-S."/>
            <person name="Moore S.M."/>
            <person name="Muzny D."/>
            <person name="Nazareth L.V."/>
            <person name="Ngo D.N."/>
            <person name="Okwuonu G.O."/>
            <person name="Pai G."/>
            <person name="Parker D."/>
            <person name="Paul H.A."/>
            <person name="Pfannkoch C."/>
            <person name="Pohl C.S."/>
            <person name="Rogers Y.-H.C."/>
            <person name="Ruiz S.J."/>
            <person name="Sabo A."/>
            <person name="Santibanez J."/>
            <person name="Schneider B.W."/>
            <person name="Smith S.M."/>
            <person name="Sodergren E."/>
            <person name="Svatek A.F."/>
            <person name="Utterback T.R."/>
            <person name="Vattathil S."/>
            <person name="Warren W."/>
            <person name="White C.S."/>
            <person name="Chinwalla A.T."/>
            <person name="Feng Y."/>
            <person name="Halpern A.L."/>
            <person name="Hillier L.W."/>
            <person name="Huang X."/>
            <person name="Minx P."/>
            <person name="Nelson J.O."/>
            <person name="Pepin K.H."/>
            <person name="Qin X."/>
            <person name="Sutton G.G."/>
            <person name="Venter E."/>
            <person name="Walenz B.P."/>
            <person name="Wallis J.W."/>
            <person name="Worley K.C."/>
            <person name="Yang S.-P."/>
            <person name="Jones S.M."/>
            <person name="Marra M.A."/>
            <person name="Rocchi M."/>
            <person name="Schein J.E."/>
            <person name="Baertsch R."/>
            <person name="Clarke L."/>
            <person name="Csuros M."/>
            <person name="Glasscock J."/>
            <person name="Harris R.A."/>
            <person name="Havlak P."/>
            <person name="Jackson A.R."/>
            <person name="Jiang H."/>
            <person name="Liu Y."/>
            <person name="Messina D.N."/>
            <person name="Shen Y."/>
            <person name="Song H.X.-Z."/>
            <person name="Wylie T."/>
            <person name="Zhang L."/>
            <person name="Birney E."/>
            <person name="Han K."/>
            <person name="Konkel M.K."/>
            <person name="Lee J."/>
            <person name="Smit A.F.A."/>
            <person name="Ullmer B."/>
            <person name="Wang H."/>
            <person name="Xing J."/>
            <person name="Burhans R."/>
            <person name="Cheng Z."/>
            <person name="Karro J.E."/>
            <person name="Ma J."/>
            <person name="Raney B."/>
            <person name="She X."/>
            <person name="Cox M.J."/>
            <person name="Demuth J.P."/>
            <person name="Dumas L.J."/>
            <person name="Han S.-G."/>
            <person name="Hopkins J."/>
            <person name="Karimpour-Fard A."/>
            <person name="Kim Y.H."/>
            <person name="Pollack J.R."/>
            <person name="Vinar T."/>
            <person name="Addo-Quaye C."/>
            <person name="Degenhardt J."/>
            <person name="Denby A."/>
            <person name="Hubisz M.J."/>
            <person name="Indap A."/>
            <person name="Kosiol C."/>
            <person name="Lahn B.T."/>
            <person name="Lawson H.A."/>
            <person name="Marklein A."/>
            <person name="Nielsen R."/>
            <person name="Vallender E.J."/>
            <person name="Clark A.G."/>
            <person name="Ferguson B."/>
            <person name="Hernandez R.D."/>
            <person name="Hirani K."/>
            <person name="Kehrer-Sawatzki H."/>
            <person name="Kolb J."/>
            <person name="Patil S."/>
            <person name="Pu L.-L."/>
            <person name="Ren Y."/>
            <person name="Smith D.G."/>
            <person name="Wheeler D.A."/>
            <person name="Schenck I."/>
            <person name="Ball E.V."/>
            <person name="Chen R."/>
            <person name="Cooper D.N."/>
            <person name="Giardine B."/>
            <person name="Hsu F."/>
            <person name="Kent W.J."/>
            <person name="Lesk A."/>
            <person name="Nelson D.L."/>
            <person name="O'brien W.E."/>
            <person name="Pruefer K."/>
            <person name="Stenson P.D."/>
            <person name="Wallace J.C."/>
            <person name="Ke H."/>
            <person name="Liu X.-M."/>
            <person name="Wang P."/>
            <person name="Xiang A.P."/>
            <person name="Yang F."/>
            <person name="Barber G.P."/>
            <person name="Haussler D."/>
            <person name="Karolchik D."/>
            <person name="Kern A.D."/>
            <person name="Kuhn R.M."/>
            <person name="Smith K.E."/>
            <person name="Zwieg A.S."/>
        </authorList>
    </citation>
    <scope>NUCLEOTIDE SEQUENCE [LARGE SCALE GENOMIC DNA]</scope>
    <source>
        <strain evidence="2">17573</strain>
    </source>
</reference>
<evidence type="ECO:0000313" key="1">
    <source>
        <dbReference type="Ensembl" id="ENSMMUP00000078907.1"/>
    </source>
</evidence>
<dbReference type="PANTHER" id="PTHR48424">
    <property type="entry name" value="DYNEIN LIGHT CHAIN-RELATED"/>
    <property type="match status" value="1"/>
</dbReference>
<evidence type="ECO:0000313" key="2">
    <source>
        <dbReference type="Proteomes" id="UP000006718"/>
    </source>
</evidence>
<dbReference type="PaxDb" id="9544-ENSMMUP00000001598"/>
<organism evidence="1 2">
    <name type="scientific">Macaca mulatta</name>
    <name type="common">Rhesus macaque</name>
    <dbReference type="NCBI Taxonomy" id="9544"/>
    <lineage>
        <taxon>Eukaryota</taxon>
        <taxon>Metazoa</taxon>
        <taxon>Chordata</taxon>
        <taxon>Craniata</taxon>
        <taxon>Vertebrata</taxon>
        <taxon>Euteleostomi</taxon>
        <taxon>Mammalia</taxon>
        <taxon>Eutheria</taxon>
        <taxon>Euarchontoglires</taxon>
        <taxon>Primates</taxon>
        <taxon>Haplorrhini</taxon>
        <taxon>Catarrhini</taxon>
        <taxon>Cercopithecidae</taxon>
        <taxon>Cercopithecinae</taxon>
        <taxon>Macaca</taxon>
    </lineage>
</organism>
<proteinExistence type="predicted"/>
<dbReference type="Ensembl" id="ENSMMUT00000091719.1">
    <property type="protein sequence ID" value="ENSMMUP00000078907.1"/>
    <property type="gene ID" value="ENSMMUG00000061718.1"/>
</dbReference>
<dbReference type="GeneTree" id="ENSGT01150000290395"/>
<reference evidence="1" key="3">
    <citation type="submission" date="2025-08" db="UniProtKB">
        <authorList>
            <consortium name="Ensembl"/>
        </authorList>
    </citation>
    <scope>IDENTIFICATION</scope>
    <source>
        <strain evidence="1">17573</strain>
    </source>
</reference>
<accession>A0A5F8AM52</accession>
<reference evidence="1" key="4">
    <citation type="submission" date="2025-09" db="UniProtKB">
        <authorList>
            <consortium name="Ensembl"/>
        </authorList>
    </citation>
    <scope>IDENTIFICATION</scope>
    <source>
        <strain evidence="1">17573</strain>
    </source>
</reference>
<sequence length="132" mass="14608">KKKKKNFGRRGSGLLQGSAKCICVLSGSFYTPSRQGCSRDLSGALGKQDRGEGTPCSRLRLGPRAHPHLLDMSRNVLLYVVFLQRLSSALHRVLLHLFRHVRIFDHGLSVAHGYLVGKAWGKGLSWAAPPRH</sequence>